<dbReference type="AlphaFoldDB" id="A0A1W2EY16"/>
<evidence type="ECO:0000313" key="2">
    <source>
        <dbReference type="EMBL" id="SMD14589.1"/>
    </source>
</evidence>
<reference evidence="2 3" key="1">
    <citation type="submission" date="2017-04" db="EMBL/GenBank/DDBJ databases">
        <authorList>
            <person name="Afonso C.L."/>
            <person name="Miller P.J."/>
            <person name="Scott M.A."/>
            <person name="Spackman E."/>
            <person name="Goraichik I."/>
            <person name="Dimitrov K.M."/>
            <person name="Suarez D.L."/>
            <person name="Swayne D.E."/>
        </authorList>
    </citation>
    <scope>NUCLEOTIDE SEQUENCE [LARGE SCALE GENOMIC DNA]</scope>
    <source>
        <strain evidence="2 3">DSM 43828</strain>
    </source>
</reference>
<evidence type="ECO:0000313" key="3">
    <source>
        <dbReference type="Proteomes" id="UP000192674"/>
    </source>
</evidence>
<evidence type="ECO:0000256" key="1">
    <source>
        <dbReference type="SAM" id="MobiDB-lite"/>
    </source>
</evidence>
<keyword evidence="3" id="KW-1185">Reference proteome</keyword>
<gene>
    <name evidence="2" type="ORF">SAMN05661093_05074</name>
</gene>
<feature type="region of interest" description="Disordered" evidence="1">
    <location>
        <begin position="1"/>
        <end position="33"/>
    </location>
</feature>
<dbReference type="EMBL" id="FWXV01000004">
    <property type="protein sequence ID" value="SMD14589.1"/>
    <property type="molecule type" value="Genomic_DNA"/>
</dbReference>
<dbReference type="Proteomes" id="UP000192674">
    <property type="component" value="Unassembled WGS sequence"/>
</dbReference>
<accession>A0A1W2EY16</accession>
<sequence>MKLLGRSPRAATTQGHHPIGGTRERSTVGCSSCHRSRSSRVEMQSRTMAAFLAGKEKPALLLVEYFVMSTDCGLRGCAIGCSARESSRISRRLLLRRRNLRGYVSRIVRQGQSRSKQICQMWTSLWLLPHVWGVVTVRRKAMVVSLGGVTSCRIAWMAPWSCSHGHSQCTLGARSVDMPTLMSEYCVGIRLQKSRDAITEEALQLHRPFGRTVAP</sequence>
<name>A0A1W2EY16_KIBAR</name>
<protein>
    <submittedName>
        <fullName evidence="2">Uncharacterized protein</fullName>
    </submittedName>
</protein>
<proteinExistence type="predicted"/>
<organism evidence="2 3">
    <name type="scientific">Kibdelosporangium aridum</name>
    <dbReference type="NCBI Taxonomy" id="2030"/>
    <lineage>
        <taxon>Bacteria</taxon>
        <taxon>Bacillati</taxon>
        <taxon>Actinomycetota</taxon>
        <taxon>Actinomycetes</taxon>
        <taxon>Pseudonocardiales</taxon>
        <taxon>Pseudonocardiaceae</taxon>
        <taxon>Kibdelosporangium</taxon>
    </lineage>
</organism>